<dbReference type="EMBL" id="VWZC01017174">
    <property type="protein sequence ID" value="NXF70390.1"/>
    <property type="molecule type" value="Genomic_DNA"/>
</dbReference>
<keyword evidence="4 7" id="KW-0863">Zinc-finger</keyword>
<dbReference type="AlphaFoldDB" id="A0A7K8VUQ4"/>
<evidence type="ECO:0000256" key="1">
    <source>
        <dbReference type="ARBA" id="ARBA00004123"/>
    </source>
</evidence>
<protein>
    <submittedName>
        <fullName evidence="9">CKR1 protein</fullName>
    </submittedName>
</protein>
<feature type="non-terminal residue" evidence="9">
    <location>
        <position position="1"/>
    </location>
</feature>
<dbReference type="InterPro" id="IPR036236">
    <property type="entry name" value="Znf_C2H2_sf"/>
</dbReference>
<evidence type="ECO:0000256" key="3">
    <source>
        <dbReference type="ARBA" id="ARBA00022737"/>
    </source>
</evidence>
<evidence type="ECO:0000256" key="4">
    <source>
        <dbReference type="ARBA" id="ARBA00022771"/>
    </source>
</evidence>
<evidence type="ECO:0000313" key="9">
    <source>
        <dbReference type="EMBL" id="NXF70390.1"/>
    </source>
</evidence>
<keyword evidence="6" id="KW-0539">Nucleus</keyword>
<dbReference type="PROSITE" id="PS50157">
    <property type="entry name" value="ZINC_FINGER_C2H2_2"/>
    <property type="match status" value="2"/>
</dbReference>
<dbReference type="InterPro" id="IPR013087">
    <property type="entry name" value="Znf_C2H2_type"/>
</dbReference>
<keyword evidence="3" id="KW-0677">Repeat</keyword>
<evidence type="ECO:0000256" key="2">
    <source>
        <dbReference type="ARBA" id="ARBA00022723"/>
    </source>
</evidence>
<dbReference type="Pfam" id="PF13465">
    <property type="entry name" value="zf-H2C2_2"/>
    <property type="match status" value="1"/>
</dbReference>
<reference evidence="9 10" key="1">
    <citation type="submission" date="2019-09" db="EMBL/GenBank/DDBJ databases">
        <title>Bird 10,000 Genomes (B10K) Project - Family phase.</title>
        <authorList>
            <person name="Zhang G."/>
        </authorList>
    </citation>
    <scope>NUCLEOTIDE SEQUENCE [LARGE SCALE GENOMIC DNA]</scope>
    <source>
        <strain evidence="9">B10K-DU-001-07</strain>
        <tissue evidence="9">Muscle</tissue>
    </source>
</reference>
<dbReference type="PANTHER" id="PTHR23226">
    <property type="entry name" value="ZINC FINGER AND SCAN DOMAIN-CONTAINING"/>
    <property type="match status" value="1"/>
</dbReference>
<evidence type="ECO:0000259" key="8">
    <source>
        <dbReference type="PROSITE" id="PS50157"/>
    </source>
</evidence>
<dbReference type="GO" id="GO:0008270">
    <property type="term" value="F:zinc ion binding"/>
    <property type="evidence" value="ECO:0007669"/>
    <property type="project" value="UniProtKB-KW"/>
</dbReference>
<proteinExistence type="predicted"/>
<keyword evidence="10" id="KW-1185">Reference proteome</keyword>
<evidence type="ECO:0000256" key="7">
    <source>
        <dbReference type="PROSITE-ProRule" id="PRU00042"/>
    </source>
</evidence>
<dbReference type="FunFam" id="3.30.160.60:FF:000269">
    <property type="entry name" value="Zinc finger protein 287"/>
    <property type="match status" value="1"/>
</dbReference>
<dbReference type="PROSITE" id="PS00028">
    <property type="entry name" value="ZINC_FINGER_C2H2_1"/>
    <property type="match status" value="2"/>
</dbReference>
<evidence type="ECO:0000256" key="5">
    <source>
        <dbReference type="ARBA" id="ARBA00022833"/>
    </source>
</evidence>
<name>A0A7K8VUQ4_9STRI</name>
<feature type="domain" description="C2H2-type" evidence="8">
    <location>
        <begin position="1"/>
        <end position="26"/>
    </location>
</feature>
<comment type="subcellular location">
    <subcellularLocation>
        <location evidence="1">Nucleus</location>
    </subcellularLocation>
</comment>
<keyword evidence="2" id="KW-0479">Metal-binding</keyword>
<dbReference type="GO" id="GO:0005634">
    <property type="term" value="C:nucleus"/>
    <property type="evidence" value="ECO:0007669"/>
    <property type="project" value="UniProtKB-SubCell"/>
</dbReference>
<dbReference type="GO" id="GO:0000981">
    <property type="term" value="F:DNA-binding transcription factor activity, RNA polymerase II-specific"/>
    <property type="evidence" value="ECO:0007669"/>
    <property type="project" value="TreeGrafter"/>
</dbReference>
<feature type="domain" description="C2H2-type" evidence="8">
    <location>
        <begin position="27"/>
        <end position="53"/>
    </location>
</feature>
<evidence type="ECO:0000313" key="10">
    <source>
        <dbReference type="Proteomes" id="UP000542434"/>
    </source>
</evidence>
<dbReference type="PANTHER" id="PTHR23226:SF150">
    <property type="entry name" value="ZINC FINGER PROTEIN 444"/>
    <property type="match status" value="1"/>
</dbReference>
<dbReference type="Gene3D" id="3.30.160.60">
    <property type="entry name" value="Classic Zinc Finger"/>
    <property type="match status" value="2"/>
</dbReference>
<accession>A0A7K8VUQ4</accession>
<keyword evidence="5" id="KW-0862">Zinc</keyword>
<sequence length="53" mass="6049">CGDCGKGFNWNSHLERHRRIHTGEKPYACPECGKSFSWSSHLDRHRRTHAAAG</sequence>
<evidence type="ECO:0000256" key="6">
    <source>
        <dbReference type="ARBA" id="ARBA00023242"/>
    </source>
</evidence>
<organism evidence="9 10">
    <name type="scientific">Ciccaba nigrolineata</name>
    <dbReference type="NCBI Taxonomy" id="1118524"/>
    <lineage>
        <taxon>Eukaryota</taxon>
        <taxon>Metazoa</taxon>
        <taxon>Chordata</taxon>
        <taxon>Craniata</taxon>
        <taxon>Vertebrata</taxon>
        <taxon>Euteleostomi</taxon>
        <taxon>Archelosauria</taxon>
        <taxon>Archosauria</taxon>
        <taxon>Dinosauria</taxon>
        <taxon>Saurischia</taxon>
        <taxon>Theropoda</taxon>
        <taxon>Coelurosauria</taxon>
        <taxon>Aves</taxon>
        <taxon>Neognathae</taxon>
        <taxon>Neoaves</taxon>
        <taxon>Telluraves</taxon>
        <taxon>Strigiformes</taxon>
        <taxon>Strigidae</taxon>
        <taxon>Ciccaba</taxon>
    </lineage>
</organism>
<dbReference type="SUPFAM" id="SSF57667">
    <property type="entry name" value="beta-beta-alpha zinc fingers"/>
    <property type="match status" value="1"/>
</dbReference>
<dbReference type="Proteomes" id="UP000542434">
    <property type="component" value="Unassembled WGS sequence"/>
</dbReference>
<dbReference type="SMART" id="SM00355">
    <property type="entry name" value="ZnF_C2H2"/>
    <property type="match status" value="2"/>
</dbReference>
<dbReference type="FunFam" id="3.30.160.60:FF:002402">
    <property type="entry name" value="Zinc finger protein 347"/>
    <property type="match status" value="1"/>
</dbReference>
<comment type="caution">
    <text evidence="9">The sequence shown here is derived from an EMBL/GenBank/DDBJ whole genome shotgun (WGS) entry which is preliminary data.</text>
</comment>
<gene>
    <name evidence="9" type="primary">Ckr1_1</name>
    <name evidence="9" type="ORF">CICNIG_R15291</name>
</gene>
<dbReference type="GO" id="GO:0000978">
    <property type="term" value="F:RNA polymerase II cis-regulatory region sequence-specific DNA binding"/>
    <property type="evidence" value="ECO:0007669"/>
    <property type="project" value="TreeGrafter"/>
</dbReference>
<feature type="non-terminal residue" evidence="9">
    <location>
        <position position="53"/>
    </location>
</feature>